<dbReference type="SUPFAM" id="SSF47923">
    <property type="entry name" value="Ypt/Rab-GAP domain of gyp1p"/>
    <property type="match status" value="2"/>
</dbReference>
<dbReference type="OMA" id="CTGEVPT"/>
<dbReference type="FunFam" id="1.10.8.270:FF:000015">
    <property type="entry name" value="GTPase activating protein (Gyp2)"/>
    <property type="match status" value="1"/>
</dbReference>
<dbReference type="PANTHER" id="PTHR47219:SF20">
    <property type="entry name" value="TBC1 DOMAIN FAMILY MEMBER 2B"/>
    <property type="match status" value="1"/>
</dbReference>
<dbReference type="InterPro" id="IPR050302">
    <property type="entry name" value="Rab_GAP_TBC_domain"/>
</dbReference>
<dbReference type="PROSITE" id="PS50086">
    <property type="entry name" value="TBC_RABGAP"/>
    <property type="match status" value="1"/>
</dbReference>
<dbReference type="InterPro" id="IPR004182">
    <property type="entry name" value="GRAM"/>
</dbReference>
<keyword evidence="4" id="KW-1185">Reference proteome</keyword>
<evidence type="ECO:0000259" key="2">
    <source>
        <dbReference type="PROSITE" id="PS50086"/>
    </source>
</evidence>
<organism evidence="3 4">
    <name type="scientific">Conidiobolus coronatus (strain ATCC 28846 / CBS 209.66 / NRRL 28638)</name>
    <name type="common">Delacroixia coronata</name>
    <dbReference type="NCBI Taxonomy" id="796925"/>
    <lineage>
        <taxon>Eukaryota</taxon>
        <taxon>Fungi</taxon>
        <taxon>Fungi incertae sedis</taxon>
        <taxon>Zoopagomycota</taxon>
        <taxon>Entomophthoromycotina</taxon>
        <taxon>Entomophthoromycetes</taxon>
        <taxon>Entomophthorales</taxon>
        <taxon>Ancylistaceae</taxon>
        <taxon>Conidiobolus</taxon>
    </lineage>
</organism>
<dbReference type="GO" id="GO:0031267">
    <property type="term" value="F:small GTPase binding"/>
    <property type="evidence" value="ECO:0007669"/>
    <property type="project" value="TreeGrafter"/>
</dbReference>
<dbReference type="SUPFAM" id="SSF47473">
    <property type="entry name" value="EF-hand"/>
    <property type="match status" value="1"/>
</dbReference>
<dbReference type="Proteomes" id="UP000070444">
    <property type="component" value="Unassembled WGS sequence"/>
</dbReference>
<dbReference type="InterPro" id="IPR000195">
    <property type="entry name" value="Rab-GAP-TBC_dom"/>
</dbReference>
<accession>A0A137PB11</accession>
<dbReference type="Gene3D" id="2.30.29.30">
    <property type="entry name" value="Pleckstrin-homology domain (PH domain)/Phosphotyrosine-binding domain (PTB)"/>
    <property type="match status" value="1"/>
</dbReference>
<protein>
    <submittedName>
        <fullName evidence="3">TBC-domain-containing protein</fullName>
    </submittedName>
</protein>
<dbReference type="Gene3D" id="1.10.472.80">
    <property type="entry name" value="Ypt/Rab-GAP domain of gyp1p, domain 3"/>
    <property type="match status" value="1"/>
</dbReference>
<dbReference type="STRING" id="796925.A0A137PB11"/>
<sequence length="1127" mass="129784">MLVPPFTPDSSSMIWETVTLSKYFNLQVSKLLKPSFFKPLMGTLQNLLDTSTEPYRIIYFDNEIIKTVAVGEQVKQLEKNLKWLNDTCEHIFDELNNSEERLEFLNVKIINHLGVKENQLISATDSKTQAALRAFKNHFKLPPSERLVSYYSCAFYKSMVYQGWIYLSENYICFYSYLLGVEKKIILELKLIEDISKSSDSFLSNTITFTLSDQSKYSFGNFFNRDECYEILTQLMDKSMDRVLKNSALEPNPGQAFNSTNNNSNKNLQKSANNYETKNIYSSLKNQVQQELKDYQLQNKFQLPAGESLSFETTVLFSHPFKKSKLRGKLYLSGSFLCFSGIDQLCQWTIPLYSIRRVEKHVSKLPPSYALTVLSYHKILFNFQFLESTLDGYNQFCRILTQHLKVHMSRVKGLKDFLSSLYSETYLTDTTLPVGAALGFEYGFLEDGNKAREKAKIAYWVKRFENEGKNFSMIKDSDFYKLIRVGIPGPLRGELWELSCGSIYLRFKNPHLYEDLIEQNKDNKSLSLEEIEKDLNRSLPEYPAYQTDEGINRLRRVLTAYSWYHPELGYCQAMNIVGSTLLIYMSEEQAFWTFNVLCDKLVPGYYSTSMHGALLDQMIFENLVAKMMPILDEHLKKNGITLSIVTLPWFLTLFINSMPLHFAQRILDCFFLEGPKILFQIGLAILKINGDELLNCKEDGSFIDTLKTYFSTLDTPINPELAKKGINKFTKLIQLAYKEFSLVDMQMITEMRKSFQMKVVHNIENFARQTTIRNLKSTGKFTNQELQLLYDRFSSAIFYVNSQSSQQEEEADLLNGAPLPKANQNQKMNFESFENLLEQILIGYELSPEEIEMRKLVEKPPISPRTVLGQVMFDQFQPDEDGYLDFQQIVTGFDSILNHGSEARIKLFFDMIDDQMLGTLNSDSITKFAELLLFLYRHTGSEEYLSQIPKFIKQADSAIHGGPASPTSITSPQSTDLDWTLSDNPFEDTIPKPQSPTNQVKSIDIETFKALIAKNAWLAHFFETQFVQMITFEAPSVYRLEDRGLSRQIVDTIVDQGTKVIGTVGKRLQHFIVPSDTQLTSANNTNGIQSTPSQVQMLKHEELVEPIPPQERVVKEVFWTILLMNKY</sequence>
<name>A0A137PB11_CONC2</name>
<dbReference type="SMART" id="SM00164">
    <property type="entry name" value="TBC"/>
    <property type="match status" value="1"/>
</dbReference>
<reference evidence="3 4" key="1">
    <citation type="journal article" date="2015" name="Genome Biol. Evol.">
        <title>Phylogenomic analyses indicate that early fungi evolved digesting cell walls of algal ancestors of land plants.</title>
        <authorList>
            <person name="Chang Y."/>
            <person name="Wang S."/>
            <person name="Sekimoto S."/>
            <person name="Aerts A.L."/>
            <person name="Choi C."/>
            <person name="Clum A."/>
            <person name="LaButti K.M."/>
            <person name="Lindquist E.A."/>
            <person name="Yee Ngan C."/>
            <person name="Ohm R.A."/>
            <person name="Salamov A.A."/>
            <person name="Grigoriev I.V."/>
            <person name="Spatafora J.W."/>
            <person name="Berbee M.L."/>
        </authorList>
    </citation>
    <scope>NUCLEOTIDE SEQUENCE [LARGE SCALE GENOMIC DNA]</scope>
    <source>
        <strain evidence="3 4">NRRL 28638</strain>
    </source>
</reference>
<keyword evidence="1" id="KW-0343">GTPase activation</keyword>
<dbReference type="SMART" id="SM00568">
    <property type="entry name" value="GRAM"/>
    <property type="match status" value="2"/>
</dbReference>
<evidence type="ECO:0000313" key="4">
    <source>
        <dbReference type="Proteomes" id="UP000070444"/>
    </source>
</evidence>
<dbReference type="Pfam" id="PF02893">
    <property type="entry name" value="GRAM"/>
    <property type="match status" value="2"/>
</dbReference>
<dbReference type="InterPro" id="IPR011993">
    <property type="entry name" value="PH-like_dom_sf"/>
</dbReference>
<feature type="domain" description="Rab-GAP TBC" evidence="2">
    <location>
        <begin position="486"/>
        <end position="674"/>
    </location>
</feature>
<dbReference type="PANTHER" id="PTHR47219">
    <property type="entry name" value="RAB GTPASE-ACTIVATING PROTEIN 1-LIKE"/>
    <property type="match status" value="1"/>
</dbReference>
<proteinExistence type="predicted"/>
<dbReference type="EMBL" id="KQ964458">
    <property type="protein sequence ID" value="KXN72176.1"/>
    <property type="molecule type" value="Genomic_DNA"/>
</dbReference>
<dbReference type="Gene3D" id="1.10.238.10">
    <property type="entry name" value="EF-hand"/>
    <property type="match status" value="1"/>
</dbReference>
<dbReference type="AlphaFoldDB" id="A0A137PB11"/>
<evidence type="ECO:0000313" key="3">
    <source>
        <dbReference type="EMBL" id="KXN72176.1"/>
    </source>
</evidence>
<dbReference type="OrthoDB" id="17687at2759"/>
<dbReference type="InterPro" id="IPR035969">
    <property type="entry name" value="Rab-GAP_TBC_sf"/>
</dbReference>
<gene>
    <name evidence="3" type="ORF">CONCODRAFT_69222</name>
</gene>
<dbReference type="Pfam" id="PF00566">
    <property type="entry name" value="RabGAP-TBC"/>
    <property type="match status" value="1"/>
</dbReference>
<dbReference type="GO" id="GO:0005096">
    <property type="term" value="F:GTPase activator activity"/>
    <property type="evidence" value="ECO:0007669"/>
    <property type="project" value="UniProtKB-KW"/>
</dbReference>
<dbReference type="Gene3D" id="1.10.8.270">
    <property type="entry name" value="putative rabgap domain of human tbc1 domain family member 14 like domains"/>
    <property type="match status" value="1"/>
</dbReference>
<evidence type="ECO:0000256" key="1">
    <source>
        <dbReference type="ARBA" id="ARBA00022468"/>
    </source>
</evidence>
<dbReference type="InterPro" id="IPR011992">
    <property type="entry name" value="EF-hand-dom_pair"/>
</dbReference>